<dbReference type="Pfam" id="PF00083">
    <property type="entry name" value="Sugar_tr"/>
    <property type="match status" value="1"/>
</dbReference>
<evidence type="ECO:0000256" key="6">
    <source>
        <dbReference type="SAM" id="MobiDB-lite"/>
    </source>
</evidence>
<evidence type="ECO:0000313" key="10">
    <source>
        <dbReference type="Proteomes" id="UP001150941"/>
    </source>
</evidence>
<feature type="transmembrane region" description="Helical" evidence="7">
    <location>
        <begin position="219"/>
        <end position="237"/>
    </location>
</feature>
<name>A0A9W9TWZ2_9EURO</name>
<gene>
    <name evidence="9" type="ORF">N7468_001889</name>
</gene>
<comment type="similarity">
    <text evidence="2">Belongs to the major facilitator superfamily. Sugar transporter (TC 2.A.1.1) family.</text>
</comment>
<feature type="region of interest" description="Disordered" evidence="6">
    <location>
        <begin position="265"/>
        <end position="289"/>
    </location>
</feature>
<dbReference type="PANTHER" id="PTHR48022:SF27">
    <property type="entry name" value="MAJOR FACILITATOR SUPERFAMILY (MFS) PROFILE DOMAIN-CONTAINING PROTEIN"/>
    <property type="match status" value="1"/>
</dbReference>
<evidence type="ECO:0000313" key="9">
    <source>
        <dbReference type="EMBL" id="KAJ5246906.1"/>
    </source>
</evidence>
<feature type="transmembrane region" description="Helical" evidence="7">
    <location>
        <begin position="145"/>
        <end position="167"/>
    </location>
</feature>
<dbReference type="OrthoDB" id="6612291at2759"/>
<dbReference type="SUPFAM" id="SSF103473">
    <property type="entry name" value="MFS general substrate transporter"/>
    <property type="match status" value="1"/>
</dbReference>
<feature type="transmembrane region" description="Helical" evidence="7">
    <location>
        <begin position="55"/>
        <end position="76"/>
    </location>
</feature>
<reference evidence="9" key="1">
    <citation type="submission" date="2022-11" db="EMBL/GenBank/DDBJ databases">
        <authorList>
            <person name="Petersen C."/>
        </authorList>
    </citation>
    <scope>NUCLEOTIDE SEQUENCE</scope>
    <source>
        <strain evidence="9">IBT 19713</strain>
    </source>
</reference>
<dbReference type="InterPro" id="IPR020846">
    <property type="entry name" value="MFS_dom"/>
</dbReference>
<feature type="compositionally biased region" description="Basic and acidic residues" evidence="6">
    <location>
        <begin position="268"/>
        <end position="283"/>
    </location>
</feature>
<organism evidence="9 10">
    <name type="scientific">Penicillium chermesinum</name>
    <dbReference type="NCBI Taxonomy" id="63820"/>
    <lineage>
        <taxon>Eukaryota</taxon>
        <taxon>Fungi</taxon>
        <taxon>Dikarya</taxon>
        <taxon>Ascomycota</taxon>
        <taxon>Pezizomycotina</taxon>
        <taxon>Eurotiomycetes</taxon>
        <taxon>Eurotiomycetidae</taxon>
        <taxon>Eurotiales</taxon>
        <taxon>Aspergillaceae</taxon>
        <taxon>Penicillium</taxon>
    </lineage>
</organism>
<comment type="subcellular location">
    <subcellularLocation>
        <location evidence="1">Membrane</location>
        <topology evidence="1">Multi-pass membrane protein</topology>
    </subcellularLocation>
</comment>
<evidence type="ECO:0000256" key="2">
    <source>
        <dbReference type="ARBA" id="ARBA00010992"/>
    </source>
</evidence>
<feature type="transmembrane region" description="Helical" evidence="7">
    <location>
        <begin position="88"/>
        <end position="110"/>
    </location>
</feature>
<feature type="transmembrane region" description="Helical" evidence="7">
    <location>
        <begin position="119"/>
        <end position="139"/>
    </location>
</feature>
<dbReference type="GeneID" id="83198489"/>
<keyword evidence="4 7" id="KW-1133">Transmembrane helix</keyword>
<dbReference type="GO" id="GO:0016020">
    <property type="term" value="C:membrane"/>
    <property type="evidence" value="ECO:0007669"/>
    <property type="project" value="UniProtKB-SubCell"/>
</dbReference>
<feature type="transmembrane region" description="Helical" evidence="7">
    <location>
        <begin position="187"/>
        <end position="207"/>
    </location>
</feature>
<dbReference type="PANTHER" id="PTHR48022">
    <property type="entry name" value="PLASTIDIC GLUCOSE TRANSPORTER 4"/>
    <property type="match status" value="1"/>
</dbReference>
<dbReference type="InterPro" id="IPR036259">
    <property type="entry name" value="MFS_trans_sf"/>
</dbReference>
<protein>
    <recommendedName>
        <fullName evidence="8">Major facilitator superfamily (MFS) profile domain-containing protein</fullName>
    </recommendedName>
</protein>
<accession>A0A9W9TWZ2</accession>
<evidence type="ECO:0000256" key="3">
    <source>
        <dbReference type="ARBA" id="ARBA00022692"/>
    </source>
</evidence>
<keyword evidence="3 7" id="KW-0812">Transmembrane</keyword>
<evidence type="ECO:0000259" key="8">
    <source>
        <dbReference type="PROSITE" id="PS50850"/>
    </source>
</evidence>
<dbReference type="EMBL" id="JAPQKS010000002">
    <property type="protein sequence ID" value="KAJ5246906.1"/>
    <property type="molecule type" value="Genomic_DNA"/>
</dbReference>
<dbReference type="PROSITE" id="PS50850">
    <property type="entry name" value="MFS"/>
    <property type="match status" value="1"/>
</dbReference>
<dbReference type="GO" id="GO:0005351">
    <property type="term" value="F:carbohydrate:proton symporter activity"/>
    <property type="evidence" value="ECO:0007669"/>
    <property type="project" value="TreeGrafter"/>
</dbReference>
<dbReference type="Proteomes" id="UP001150941">
    <property type="component" value="Unassembled WGS sequence"/>
</dbReference>
<feature type="domain" description="Major facilitator superfamily (MFS) profile" evidence="8">
    <location>
        <begin position="1"/>
        <end position="241"/>
    </location>
</feature>
<sequence length="289" mass="32276">MEQARKNLRKLRGSSDEQVEDELRLMILREEKNRELRANVRFWHIFKRDHLQRTLVAGSFYSLNQISGIILSTTYTTIFLSQIGVADVFSLTIIASCCTLAGTIAAPLVIDRAGRRPTAFVGMGVLLVIDTVAGSLAFYTENKHATVAIAALSFIFNFFWASSFYSLSNVMPTEMATPKLRHFIMSYTIACQGITAVITTLVVPHLTSADAANLGAKTYLVFAGCMAGILIWVYFLMPETRGRTFAEIDEMYAAKVPAWKWRSYQTKEQTKTSESRNRADAVKDAPNTT</sequence>
<dbReference type="InterPro" id="IPR050360">
    <property type="entry name" value="MFS_Sugar_Transporters"/>
</dbReference>
<dbReference type="Gene3D" id="1.20.1250.20">
    <property type="entry name" value="MFS general substrate transporter like domains"/>
    <property type="match status" value="1"/>
</dbReference>
<dbReference type="InterPro" id="IPR005828">
    <property type="entry name" value="MFS_sugar_transport-like"/>
</dbReference>
<proteinExistence type="inferred from homology"/>
<comment type="caution">
    <text evidence="9">The sequence shown here is derived from an EMBL/GenBank/DDBJ whole genome shotgun (WGS) entry which is preliminary data.</text>
</comment>
<evidence type="ECO:0000256" key="7">
    <source>
        <dbReference type="SAM" id="Phobius"/>
    </source>
</evidence>
<evidence type="ECO:0000256" key="1">
    <source>
        <dbReference type="ARBA" id="ARBA00004141"/>
    </source>
</evidence>
<reference evidence="9" key="2">
    <citation type="journal article" date="2023" name="IMA Fungus">
        <title>Comparative genomic study of the Penicillium genus elucidates a diverse pangenome and 15 lateral gene transfer events.</title>
        <authorList>
            <person name="Petersen C."/>
            <person name="Sorensen T."/>
            <person name="Nielsen M.R."/>
            <person name="Sondergaard T.E."/>
            <person name="Sorensen J.L."/>
            <person name="Fitzpatrick D.A."/>
            <person name="Frisvad J.C."/>
            <person name="Nielsen K.L."/>
        </authorList>
    </citation>
    <scope>NUCLEOTIDE SEQUENCE</scope>
    <source>
        <strain evidence="9">IBT 19713</strain>
    </source>
</reference>
<keyword evidence="5 7" id="KW-0472">Membrane</keyword>
<keyword evidence="10" id="KW-1185">Reference proteome</keyword>
<evidence type="ECO:0000256" key="4">
    <source>
        <dbReference type="ARBA" id="ARBA00022989"/>
    </source>
</evidence>
<dbReference type="RefSeq" id="XP_058334327.1">
    <property type="nucleotide sequence ID" value="XM_058471186.1"/>
</dbReference>
<evidence type="ECO:0000256" key="5">
    <source>
        <dbReference type="ARBA" id="ARBA00023136"/>
    </source>
</evidence>
<dbReference type="AlphaFoldDB" id="A0A9W9TWZ2"/>